<evidence type="ECO:0000256" key="8">
    <source>
        <dbReference type="NCBIfam" id="TIGR00188"/>
    </source>
</evidence>
<dbReference type="RefSeq" id="WP_151423881.1">
    <property type="nucleotide sequence ID" value="NZ_WBJX01000003.1"/>
</dbReference>
<dbReference type="GO" id="GO:0004526">
    <property type="term" value="F:ribonuclease P activity"/>
    <property type="evidence" value="ECO:0007669"/>
    <property type="project" value="UniProtKB-UniRule"/>
</dbReference>
<gene>
    <name evidence="7 9" type="primary">rnpA</name>
    <name evidence="9" type="ORF">F8O03_10840</name>
</gene>
<dbReference type="EMBL" id="WBJX01000003">
    <property type="protein sequence ID" value="KAB1637701.1"/>
    <property type="molecule type" value="Genomic_DNA"/>
</dbReference>
<dbReference type="GO" id="GO:0001682">
    <property type="term" value="P:tRNA 5'-leader removal"/>
    <property type="evidence" value="ECO:0007669"/>
    <property type="project" value="UniProtKB-UniRule"/>
</dbReference>
<keyword evidence="4 7" id="KW-0255">Endonuclease</keyword>
<evidence type="ECO:0000256" key="7">
    <source>
        <dbReference type="HAMAP-Rule" id="MF_00227"/>
    </source>
</evidence>
<accession>A0A7J5B188</accession>
<protein>
    <recommendedName>
        <fullName evidence="7 8">Ribonuclease P protein component</fullName>
        <shortName evidence="7">RNase P protein</shortName>
        <shortName evidence="7">RNaseP protein</shortName>
        <ecNumber evidence="7 8">3.1.26.5</ecNumber>
    </recommendedName>
    <alternativeName>
        <fullName evidence="7">Protein C5</fullName>
    </alternativeName>
</protein>
<evidence type="ECO:0000313" key="9">
    <source>
        <dbReference type="EMBL" id="KAB1637701.1"/>
    </source>
</evidence>
<dbReference type="GO" id="GO:0030677">
    <property type="term" value="C:ribonuclease P complex"/>
    <property type="evidence" value="ECO:0007669"/>
    <property type="project" value="TreeGrafter"/>
</dbReference>
<dbReference type="SUPFAM" id="SSF54211">
    <property type="entry name" value="Ribosomal protein S5 domain 2-like"/>
    <property type="match status" value="1"/>
</dbReference>
<dbReference type="Proteomes" id="UP000490386">
    <property type="component" value="Unassembled WGS sequence"/>
</dbReference>
<dbReference type="Gene3D" id="3.30.230.10">
    <property type="match status" value="1"/>
</dbReference>
<evidence type="ECO:0000256" key="5">
    <source>
        <dbReference type="ARBA" id="ARBA00022801"/>
    </source>
</evidence>
<dbReference type="InterPro" id="IPR020539">
    <property type="entry name" value="RNase_P_CS"/>
</dbReference>
<evidence type="ECO:0000256" key="3">
    <source>
        <dbReference type="ARBA" id="ARBA00022722"/>
    </source>
</evidence>
<dbReference type="Pfam" id="PF00825">
    <property type="entry name" value="Ribonuclease_P"/>
    <property type="match status" value="1"/>
</dbReference>
<dbReference type="OrthoDB" id="196964at2"/>
<dbReference type="PANTHER" id="PTHR33992">
    <property type="entry name" value="RIBONUCLEASE P PROTEIN COMPONENT"/>
    <property type="match status" value="1"/>
</dbReference>
<comment type="function">
    <text evidence="1 7">RNaseP catalyzes the removal of the 5'-leader sequence from pre-tRNA to produce the mature 5'-terminus. It can also cleave other RNA substrates such as 4.5S RNA. The protein component plays an auxiliary but essential role in vivo by binding to the 5'-leader sequence and broadening the substrate specificity of the ribozyme.</text>
</comment>
<evidence type="ECO:0000256" key="6">
    <source>
        <dbReference type="ARBA" id="ARBA00022884"/>
    </source>
</evidence>
<dbReference type="InterPro" id="IPR014721">
    <property type="entry name" value="Ribsml_uS5_D2-typ_fold_subgr"/>
</dbReference>
<dbReference type="InterPro" id="IPR020568">
    <property type="entry name" value="Ribosomal_Su5_D2-typ_SF"/>
</dbReference>
<name>A0A7J5B188_9MICO</name>
<keyword evidence="10" id="KW-1185">Reference proteome</keyword>
<proteinExistence type="inferred from homology"/>
<organism evidence="9 10">
    <name type="scientific">Pseudoclavibacter terrae</name>
    <dbReference type="NCBI Taxonomy" id="1530195"/>
    <lineage>
        <taxon>Bacteria</taxon>
        <taxon>Bacillati</taxon>
        <taxon>Actinomycetota</taxon>
        <taxon>Actinomycetes</taxon>
        <taxon>Micrococcales</taxon>
        <taxon>Microbacteriaceae</taxon>
        <taxon>Pseudoclavibacter</taxon>
    </lineage>
</organism>
<comment type="similarity">
    <text evidence="7">Belongs to the RnpA family.</text>
</comment>
<dbReference type="PROSITE" id="PS00648">
    <property type="entry name" value="RIBONUCLEASE_P"/>
    <property type="match status" value="1"/>
</dbReference>
<reference evidence="9 10" key="1">
    <citation type="submission" date="2019-09" db="EMBL/GenBank/DDBJ databases">
        <title>Phylogeny of genus Pseudoclavibacter and closely related genus.</title>
        <authorList>
            <person name="Li Y."/>
        </authorList>
    </citation>
    <scope>NUCLEOTIDE SEQUENCE [LARGE SCALE GENOMIC DNA]</scope>
    <source>
        <strain evidence="9 10">THG-MD12</strain>
    </source>
</reference>
<keyword evidence="5 7" id="KW-0378">Hydrolase</keyword>
<dbReference type="GO" id="GO:0000049">
    <property type="term" value="F:tRNA binding"/>
    <property type="evidence" value="ECO:0007669"/>
    <property type="project" value="UniProtKB-UniRule"/>
</dbReference>
<dbReference type="NCBIfam" id="TIGR00188">
    <property type="entry name" value="rnpA"/>
    <property type="match status" value="1"/>
</dbReference>
<dbReference type="HAMAP" id="MF_00227">
    <property type="entry name" value="RNase_P"/>
    <property type="match status" value="1"/>
</dbReference>
<dbReference type="EC" id="3.1.26.5" evidence="7 8"/>
<dbReference type="AlphaFoldDB" id="A0A7J5B188"/>
<evidence type="ECO:0000256" key="2">
    <source>
        <dbReference type="ARBA" id="ARBA00022694"/>
    </source>
</evidence>
<keyword evidence="6 7" id="KW-0694">RNA-binding</keyword>
<comment type="catalytic activity">
    <reaction evidence="7">
        <text>Endonucleolytic cleavage of RNA, removing 5'-extranucleotides from tRNA precursor.</text>
        <dbReference type="EC" id="3.1.26.5"/>
    </reaction>
</comment>
<dbReference type="GO" id="GO:0042781">
    <property type="term" value="F:3'-tRNA processing endoribonuclease activity"/>
    <property type="evidence" value="ECO:0007669"/>
    <property type="project" value="TreeGrafter"/>
</dbReference>
<comment type="caution">
    <text evidence="9">The sequence shown here is derived from an EMBL/GenBank/DDBJ whole genome shotgun (WGS) entry which is preliminary data.</text>
</comment>
<evidence type="ECO:0000256" key="4">
    <source>
        <dbReference type="ARBA" id="ARBA00022759"/>
    </source>
</evidence>
<dbReference type="PANTHER" id="PTHR33992:SF1">
    <property type="entry name" value="RIBONUCLEASE P PROTEIN COMPONENT"/>
    <property type="match status" value="1"/>
</dbReference>
<keyword evidence="3 7" id="KW-0540">Nuclease</keyword>
<dbReference type="InterPro" id="IPR000100">
    <property type="entry name" value="RNase_P"/>
</dbReference>
<sequence>MLPYANRVTKGDDYQAIVRRGVRVGARGITVSVREREQHDTPTRFGFIVSKRVGVAVVRNRIRRRLKAVSRELLPEIGPGFDVVYRVHPEAAELGFDDLRERARFGSLRGVRRIAAPSDADLRASKSGR</sequence>
<comment type="subunit">
    <text evidence="7">Consists of a catalytic RNA component (M1 or rnpB) and a protein subunit.</text>
</comment>
<keyword evidence="2 7" id="KW-0819">tRNA processing</keyword>
<evidence type="ECO:0000256" key="1">
    <source>
        <dbReference type="ARBA" id="ARBA00002663"/>
    </source>
</evidence>
<evidence type="ECO:0000313" key="10">
    <source>
        <dbReference type="Proteomes" id="UP000490386"/>
    </source>
</evidence>